<evidence type="ECO:0000313" key="11">
    <source>
        <dbReference type="Proteomes" id="UP000184452"/>
    </source>
</evidence>
<feature type="transmembrane region" description="Helical" evidence="8">
    <location>
        <begin position="280"/>
        <end position="301"/>
    </location>
</feature>
<evidence type="ECO:0000256" key="4">
    <source>
        <dbReference type="ARBA" id="ARBA00022692"/>
    </source>
</evidence>
<evidence type="ECO:0000256" key="1">
    <source>
        <dbReference type="ARBA" id="ARBA00004651"/>
    </source>
</evidence>
<feature type="transmembrane region" description="Helical" evidence="8">
    <location>
        <begin position="567"/>
        <end position="588"/>
    </location>
</feature>
<reference evidence="10 11" key="1">
    <citation type="submission" date="2016-11" db="EMBL/GenBank/DDBJ databases">
        <authorList>
            <person name="Jaros S."/>
            <person name="Januszkiewicz K."/>
            <person name="Wedrychowicz H."/>
        </authorList>
    </citation>
    <scope>NUCLEOTIDE SEQUENCE [LARGE SCALE GENOMIC DNA]</scope>
    <source>
        <strain evidence="10 11">CGMCC 4.5723</strain>
    </source>
</reference>
<feature type="transmembrane region" description="Helical" evidence="8">
    <location>
        <begin position="367"/>
        <end position="390"/>
    </location>
</feature>
<feature type="transmembrane region" description="Helical" evidence="8">
    <location>
        <begin position="307"/>
        <end position="332"/>
    </location>
</feature>
<feature type="domain" description="Membrane transport protein MMPL" evidence="9">
    <location>
        <begin position="402"/>
        <end position="717"/>
    </location>
</feature>
<dbReference type="RefSeq" id="WP_073380992.1">
    <property type="nucleotide sequence ID" value="NZ_FQZK01000013.1"/>
</dbReference>
<organism evidence="10 11">
    <name type="scientific">Nocardiopsis flavescens</name>
    <dbReference type="NCBI Taxonomy" id="758803"/>
    <lineage>
        <taxon>Bacteria</taxon>
        <taxon>Bacillati</taxon>
        <taxon>Actinomycetota</taxon>
        <taxon>Actinomycetes</taxon>
        <taxon>Streptosporangiales</taxon>
        <taxon>Nocardiopsidaceae</taxon>
        <taxon>Nocardiopsis</taxon>
    </lineage>
</organism>
<dbReference type="EMBL" id="FQZK01000013">
    <property type="protein sequence ID" value="SHK07831.1"/>
    <property type="molecule type" value="Genomic_DNA"/>
</dbReference>
<evidence type="ECO:0000313" key="10">
    <source>
        <dbReference type="EMBL" id="SHK07831.1"/>
    </source>
</evidence>
<keyword evidence="4 8" id="KW-0812">Transmembrane</keyword>
<dbReference type="Gene3D" id="1.20.1640.10">
    <property type="entry name" value="Multidrug efflux transporter AcrB transmembrane domain"/>
    <property type="match status" value="2"/>
</dbReference>
<dbReference type="STRING" id="758803.SAMN05421803_11397"/>
<evidence type="ECO:0000259" key="9">
    <source>
        <dbReference type="Pfam" id="PF03176"/>
    </source>
</evidence>
<dbReference type="PANTHER" id="PTHR33406:SF11">
    <property type="entry name" value="MEMBRANE PROTEIN SCO6666-RELATED"/>
    <property type="match status" value="1"/>
</dbReference>
<feature type="transmembrane region" description="Helical" evidence="8">
    <location>
        <begin position="608"/>
        <end position="629"/>
    </location>
</feature>
<dbReference type="InterPro" id="IPR050545">
    <property type="entry name" value="Mycobact_MmpL"/>
</dbReference>
<feature type="compositionally biased region" description="Pro residues" evidence="7">
    <location>
        <begin position="748"/>
        <end position="762"/>
    </location>
</feature>
<keyword evidence="6 8" id="KW-0472">Membrane</keyword>
<keyword evidence="5 8" id="KW-1133">Transmembrane helix</keyword>
<evidence type="ECO:0000256" key="8">
    <source>
        <dbReference type="SAM" id="Phobius"/>
    </source>
</evidence>
<dbReference type="Proteomes" id="UP000184452">
    <property type="component" value="Unassembled WGS sequence"/>
</dbReference>
<feature type="compositionally biased region" description="Low complexity" evidence="7">
    <location>
        <begin position="738"/>
        <end position="747"/>
    </location>
</feature>
<comment type="subcellular location">
    <subcellularLocation>
        <location evidence="1">Cell membrane</location>
        <topology evidence="1">Multi-pass membrane protein</topology>
    </subcellularLocation>
</comment>
<dbReference type="GO" id="GO:0005886">
    <property type="term" value="C:plasma membrane"/>
    <property type="evidence" value="ECO:0007669"/>
    <property type="project" value="UniProtKB-SubCell"/>
</dbReference>
<sequence length="776" mass="81368">MLDALTRLTTRRPRWVLAIALLAVIGAVVLGSGVADRLRAGQGTEDPSSESALAAEVLEDHFPDSRPNLILLVTAEDGVDDRAAAARGLGLAEGLAYEDGVAGVTSYWQTGSDELKSDDGTRALIAAHVSGDEAEAGEAVARLADRYGGDHGPLSVGVGGQTAVLNDIETTIAEDLVRSEVIALPLTLLILVWVFGSVVSASLPLLVGVVSIIGTNAVLWAIAGFTDVSVFAQNLTIALGLGLSIDYALLMVRRFRAELAAGSDPAGAALTTVRTAGRTVVFSALAISAALAAMLFFPLYFLRSFAYSGVAVVLLAALTSLVVLPAVLTLLGPRVNALDPRRLLRRGAADSPEEAADRRWARLTRTVMGRAPVFALAALALLIAVGLPFLRVEFGMADDRQLPAGVESREVMDTIRTDFGATATGALDVLVHEAPRDTDAGLLDDYAAALSRLDHVGEVRSPLGVHADGEHLRERTPVDALRESEDLAYIQVLPEDGVEDISLESQNLVRDIRAVDTPLEVSVTGQAAAVVDAQAAIAERVPATLAAVVAGMLLLVYLLTGSVLLPLLSVLFNALSLTAMFGAVVWVFQDGNLSGALGFTPTGFIDTALPVLMFCIAFGLSMDYGVFLLSRMREEYDRTGDHRAAVELGLRRTGGIITAAAVALAVVLIVIGASRVTNTMMLGWGVALAVIADATVVRCLLVPSVLRLTGRATWWAPGPLRRFHRAFDAVLGENAAEPGRARAATAPQGPPAPAPAPAPAVPEPLRENAEATRARD</sequence>
<feature type="domain" description="Membrane transport protein MMPL" evidence="9">
    <location>
        <begin position="47"/>
        <end position="369"/>
    </location>
</feature>
<evidence type="ECO:0000256" key="6">
    <source>
        <dbReference type="ARBA" id="ARBA00023136"/>
    </source>
</evidence>
<dbReference type="Pfam" id="PF03176">
    <property type="entry name" value="MMPL"/>
    <property type="match status" value="2"/>
</dbReference>
<feature type="transmembrane region" description="Helical" evidence="8">
    <location>
        <begin position="541"/>
        <end position="560"/>
    </location>
</feature>
<dbReference type="OrthoDB" id="7051771at2"/>
<gene>
    <name evidence="10" type="ORF">SAMN05421803_11397</name>
</gene>
<keyword evidence="3" id="KW-1003">Cell membrane</keyword>
<accession>A0A1M6PIR9</accession>
<feature type="transmembrane region" description="Helical" evidence="8">
    <location>
        <begin position="680"/>
        <end position="701"/>
    </location>
</feature>
<feature type="compositionally biased region" description="Basic and acidic residues" evidence="7">
    <location>
        <begin position="764"/>
        <end position="776"/>
    </location>
</feature>
<protein>
    <submittedName>
        <fullName evidence="10">Putative drug exporter of the RND superfamily</fullName>
    </submittedName>
</protein>
<feature type="transmembrane region" description="Helical" evidence="8">
    <location>
        <begin position="231"/>
        <end position="250"/>
    </location>
</feature>
<evidence type="ECO:0000256" key="7">
    <source>
        <dbReference type="SAM" id="MobiDB-lite"/>
    </source>
</evidence>
<evidence type="ECO:0000256" key="3">
    <source>
        <dbReference type="ARBA" id="ARBA00022475"/>
    </source>
</evidence>
<comment type="similarity">
    <text evidence="2">Belongs to the resistance-nodulation-cell division (RND) (TC 2.A.6) family. MmpL subfamily.</text>
</comment>
<dbReference type="InterPro" id="IPR004869">
    <property type="entry name" value="MMPL_dom"/>
</dbReference>
<proteinExistence type="inferred from homology"/>
<name>A0A1M6PIR9_9ACTN</name>
<evidence type="ECO:0000256" key="5">
    <source>
        <dbReference type="ARBA" id="ARBA00022989"/>
    </source>
</evidence>
<feature type="region of interest" description="Disordered" evidence="7">
    <location>
        <begin position="738"/>
        <end position="776"/>
    </location>
</feature>
<dbReference type="AlphaFoldDB" id="A0A1M6PIR9"/>
<dbReference type="SUPFAM" id="SSF82866">
    <property type="entry name" value="Multidrug efflux transporter AcrB transmembrane domain"/>
    <property type="match status" value="2"/>
</dbReference>
<feature type="transmembrane region" description="Helical" evidence="8">
    <location>
        <begin position="650"/>
        <end position="674"/>
    </location>
</feature>
<keyword evidence="11" id="KW-1185">Reference proteome</keyword>
<dbReference type="PANTHER" id="PTHR33406">
    <property type="entry name" value="MEMBRANE PROTEIN MJ1562-RELATED"/>
    <property type="match status" value="1"/>
</dbReference>
<evidence type="ECO:0000256" key="2">
    <source>
        <dbReference type="ARBA" id="ARBA00010157"/>
    </source>
</evidence>